<evidence type="ECO:0000313" key="7">
    <source>
        <dbReference type="EMBL" id="EDO15922.1"/>
    </source>
</evidence>
<dbReference type="PhylomeDB" id="A7TP71"/>
<dbReference type="FunCoup" id="A7TP71">
    <property type="interactions" value="5"/>
</dbReference>
<dbReference type="RefSeq" id="XP_001643780.1">
    <property type="nucleotide sequence ID" value="XM_001643730.1"/>
</dbReference>
<dbReference type="PANTHER" id="PTHR22779:SF6">
    <property type="entry name" value="SD17342P"/>
    <property type="match status" value="1"/>
</dbReference>
<dbReference type="GO" id="GO:0005789">
    <property type="term" value="C:endoplasmic reticulum membrane"/>
    <property type="evidence" value="ECO:0007669"/>
    <property type="project" value="EnsemblFungi"/>
</dbReference>
<keyword evidence="8" id="KW-1185">Reference proteome</keyword>
<dbReference type="GO" id="GO:0071464">
    <property type="term" value="P:cellular response to hydrostatic pressure"/>
    <property type="evidence" value="ECO:0007669"/>
    <property type="project" value="EnsemblFungi"/>
</dbReference>
<feature type="transmembrane region" description="Helical" evidence="6">
    <location>
        <begin position="77"/>
        <end position="101"/>
    </location>
</feature>
<evidence type="ECO:0000256" key="1">
    <source>
        <dbReference type="ARBA" id="ARBA00004141"/>
    </source>
</evidence>
<reference evidence="7 8" key="1">
    <citation type="journal article" date="2007" name="Proc. Natl. Acad. Sci. U.S.A.">
        <title>Independent sorting-out of thousands of duplicated gene pairs in two yeast species descended from a whole-genome duplication.</title>
        <authorList>
            <person name="Scannell D.R."/>
            <person name="Frank A.C."/>
            <person name="Conant G.C."/>
            <person name="Byrne K.P."/>
            <person name="Woolfit M."/>
            <person name="Wolfe K.H."/>
        </authorList>
    </citation>
    <scope>NUCLEOTIDE SEQUENCE [LARGE SCALE GENOMIC DNA]</scope>
    <source>
        <strain evidence="8">ATCC 22028 / DSM 70294 / BCRC 21397 / CBS 2163 / NBRC 10782 / NRRL Y-8283 / UCD 57-17</strain>
    </source>
</reference>
<evidence type="ECO:0000256" key="6">
    <source>
        <dbReference type="SAM" id="Phobius"/>
    </source>
</evidence>
<dbReference type="STRING" id="436907.A7TP71"/>
<organism evidence="8">
    <name type="scientific">Vanderwaltozyma polyspora (strain ATCC 22028 / DSM 70294 / BCRC 21397 / CBS 2163 / NBRC 10782 / NRRL Y-8283 / UCD 57-17)</name>
    <name type="common">Kluyveromyces polysporus</name>
    <dbReference type="NCBI Taxonomy" id="436907"/>
    <lineage>
        <taxon>Eukaryota</taxon>
        <taxon>Fungi</taxon>
        <taxon>Dikarya</taxon>
        <taxon>Ascomycota</taxon>
        <taxon>Saccharomycotina</taxon>
        <taxon>Saccharomycetes</taxon>
        <taxon>Saccharomycetales</taxon>
        <taxon>Saccharomycetaceae</taxon>
        <taxon>Vanderwaltozyma</taxon>
    </lineage>
</organism>
<keyword evidence="3 6" id="KW-0812">Transmembrane</keyword>
<sequence length="141" mass="15907">MRSSFLTSEDIPVGYHKPPFPSLYWPISSKKYHVSYLYDTKTIWEFTVYWSVILNGGFYLISGLMASYTHRKRAGGLWIMVIYLFIGCAQGVVFGTVTGYLVSQIYISGLFAMSTWIPLCCAITQVLFDLCSSFSLGGMVM</sequence>
<protein>
    <submittedName>
        <fullName evidence="7">Uncharacterized protein</fullName>
    </submittedName>
</protein>
<feature type="transmembrane region" description="Helical" evidence="6">
    <location>
        <begin position="46"/>
        <end position="65"/>
    </location>
</feature>
<comment type="similarity">
    <text evidence="2">Belongs to the TMEM170 family.</text>
</comment>
<dbReference type="OMA" id="FPMQGGL"/>
<evidence type="ECO:0000256" key="2">
    <source>
        <dbReference type="ARBA" id="ARBA00006325"/>
    </source>
</evidence>
<dbReference type="OrthoDB" id="2131401at2759"/>
<evidence type="ECO:0000256" key="3">
    <source>
        <dbReference type="ARBA" id="ARBA00022692"/>
    </source>
</evidence>
<comment type="subcellular location">
    <subcellularLocation>
        <location evidence="1">Membrane</location>
        <topology evidence="1">Multi-pass membrane protein</topology>
    </subcellularLocation>
</comment>
<dbReference type="Proteomes" id="UP000000267">
    <property type="component" value="Unassembled WGS sequence"/>
</dbReference>
<proteinExistence type="inferred from homology"/>
<dbReference type="HOGENOM" id="CLU_071343_1_0_1"/>
<dbReference type="KEGG" id="vpo:Kpol_480p9"/>
<keyword evidence="4 6" id="KW-1133">Transmembrane helix</keyword>
<dbReference type="Pfam" id="PF10190">
    <property type="entry name" value="Tmemb_170"/>
    <property type="match status" value="1"/>
</dbReference>
<evidence type="ECO:0000313" key="8">
    <source>
        <dbReference type="Proteomes" id="UP000000267"/>
    </source>
</evidence>
<accession>A7TP71</accession>
<dbReference type="InParanoid" id="A7TP71"/>
<name>A7TP71_VANPO</name>
<dbReference type="eggNOG" id="ENOG502S0YM">
    <property type="taxonomic scope" value="Eukaryota"/>
</dbReference>
<evidence type="ECO:0000256" key="5">
    <source>
        <dbReference type="ARBA" id="ARBA00023136"/>
    </source>
</evidence>
<dbReference type="GeneID" id="5544043"/>
<feature type="transmembrane region" description="Helical" evidence="6">
    <location>
        <begin position="107"/>
        <end position="131"/>
    </location>
</feature>
<keyword evidence="5 6" id="KW-0472">Membrane</keyword>
<gene>
    <name evidence="7" type="ORF">Kpol_480p9</name>
</gene>
<dbReference type="PANTHER" id="PTHR22779">
    <property type="entry name" value="SD17342P"/>
    <property type="match status" value="1"/>
</dbReference>
<dbReference type="InterPro" id="IPR019334">
    <property type="entry name" value="TMEM170A/B/YPR153W-like"/>
</dbReference>
<dbReference type="EMBL" id="DS480439">
    <property type="protein sequence ID" value="EDO15922.1"/>
    <property type="molecule type" value="Genomic_DNA"/>
</dbReference>
<evidence type="ECO:0000256" key="4">
    <source>
        <dbReference type="ARBA" id="ARBA00022989"/>
    </source>
</evidence>
<dbReference type="AlphaFoldDB" id="A7TP71"/>